<dbReference type="PANTHER" id="PTHR11069:SF23">
    <property type="entry name" value="LYSOSOMAL ACID GLUCOSYLCERAMIDASE"/>
    <property type="match status" value="1"/>
</dbReference>
<comment type="similarity">
    <text evidence="1 4">Belongs to the glycosyl hydrolase 30 family.</text>
</comment>
<dbReference type="InterPro" id="IPR001139">
    <property type="entry name" value="Glyco_hydro_30"/>
</dbReference>
<gene>
    <name evidence="7" type="ORF">EIM92_02715</name>
</gene>
<keyword evidence="3 4" id="KW-0378">Hydrolase</keyword>
<dbReference type="AlphaFoldDB" id="A0A3Q8S908"/>
<feature type="domain" description="Glycosyl hydrolase family 30 beta sandwich" evidence="6">
    <location>
        <begin position="383"/>
        <end position="443"/>
    </location>
</feature>
<name>A0A3Q8S908_9BACL</name>
<dbReference type="Pfam" id="PF17189">
    <property type="entry name" value="Glyco_hydro_30C"/>
    <property type="match status" value="1"/>
</dbReference>
<evidence type="ECO:0000256" key="1">
    <source>
        <dbReference type="ARBA" id="ARBA00005382"/>
    </source>
</evidence>
<keyword evidence="8" id="KW-1185">Reference proteome</keyword>
<dbReference type="SUPFAM" id="SSF51445">
    <property type="entry name" value="(Trans)glycosidases"/>
    <property type="match status" value="1"/>
</dbReference>
<dbReference type="GO" id="GO:0004348">
    <property type="term" value="F:glucosylceramidase activity"/>
    <property type="evidence" value="ECO:0007669"/>
    <property type="project" value="InterPro"/>
</dbReference>
<dbReference type="EMBL" id="CP034248">
    <property type="protein sequence ID" value="AZK45248.1"/>
    <property type="molecule type" value="Genomic_DNA"/>
</dbReference>
<organism evidence="7 8">
    <name type="scientific">Paenibacillus lentus</name>
    <dbReference type="NCBI Taxonomy" id="1338368"/>
    <lineage>
        <taxon>Bacteria</taxon>
        <taxon>Bacillati</taxon>
        <taxon>Bacillota</taxon>
        <taxon>Bacilli</taxon>
        <taxon>Bacillales</taxon>
        <taxon>Paenibacillaceae</taxon>
        <taxon>Paenibacillus</taxon>
    </lineage>
</organism>
<evidence type="ECO:0000256" key="3">
    <source>
        <dbReference type="ARBA" id="ARBA00022801"/>
    </source>
</evidence>
<evidence type="ECO:0000256" key="2">
    <source>
        <dbReference type="ARBA" id="ARBA00022729"/>
    </source>
</evidence>
<evidence type="ECO:0000313" key="7">
    <source>
        <dbReference type="EMBL" id="AZK45248.1"/>
    </source>
</evidence>
<dbReference type="Gene3D" id="3.20.20.80">
    <property type="entry name" value="Glycosidases"/>
    <property type="match status" value="1"/>
</dbReference>
<keyword evidence="4" id="KW-0326">Glycosidase</keyword>
<dbReference type="PANTHER" id="PTHR11069">
    <property type="entry name" value="GLUCOSYLCERAMIDASE"/>
    <property type="match status" value="1"/>
</dbReference>
<accession>A0A3Q8S908</accession>
<dbReference type="PRINTS" id="PR00843">
    <property type="entry name" value="GLHYDRLASE30"/>
</dbReference>
<protein>
    <submittedName>
        <fullName evidence="7">Glucosylceramidase</fullName>
    </submittedName>
</protein>
<dbReference type="RefSeq" id="WP_125081367.1">
    <property type="nucleotide sequence ID" value="NZ_CP034248.1"/>
</dbReference>
<keyword evidence="2" id="KW-0732">Signal</keyword>
<dbReference type="Pfam" id="PF02055">
    <property type="entry name" value="Glyco_hydro_30"/>
    <property type="match status" value="1"/>
</dbReference>
<dbReference type="KEGG" id="plen:EIM92_02715"/>
<dbReference type="Gene3D" id="2.60.40.1180">
    <property type="entry name" value="Golgi alpha-mannosidase II"/>
    <property type="match status" value="1"/>
</dbReference>
<evidence type="ECO:0000313" key="8">
    <source>
        <dbReference type="Proteomes" id="UP000273145"/>
    </source>
</evidence>
<feature type="domain" description="Glycosyl hydrolase family 30 TIM-barrel" evidence="5">
    <location>
        <begin position="48"/>
        <end position="380"/>
    </location>
</feature>
<evidence type="ECO:0000256" key="4">
    <source>
        <dbReference type="RuleBase" id="RU361188"/>
    </source>
</evidence>
<reference evidence="7 8" key="1">
    <citation type="submission" date="2018-11" db="EMBL/GenBank/DDBJ databases">
        <title>Genome sequencing of Paenibacillus lentus DSM25539(T).</title>
        <authorList>
            <person name="Kook J.-K."/>
            <person name="Park S.-N."/>
            <person name="Lim Y.K."/>
        </authorList>
    </citation>
    <scope>NUCLEOTIDE SEQUENCE [LARGE SCALE GENOMIC DNA]</scope>
    <source>
        <strain evidence="7 8">DSM 25539</strain>
    </source>
</reference>
<dbReference type="InterPro" id="IPR033452">
    <property type="entry name" value="GH30_C"/>
</dbReference>
<proteinExistence type="inferred from homology"/>
<dbReference type="GO" id="GO:0006680">
    <property type="term" value="P:glucosylceramide catabolic process"/>
    <property type="evidence" value="ECO:0007669"/>
    <property type="project" value="TreeGrafter"/>
</dbReference>
<dbReference type="InterPro" id="IPR033453">
    <property type="entry name" value="Glyco_hydro_30_TIM-barrel"/>
</dbReference>
<evidence type="ECO:0000259" key="5">
    <source>
        <dbReference type="Pfam" id="PF02055"/>
    </source>
</evidence>
<dbReference type="InterPro" id="IPR013780">
    <property type="entry name" value="Glyco_hydro_b"/>
</dbReference>
<dbReference type="OrthoDB" id="9806701at2"/>
<dbReference type="GO" id="GO:0016020">
    <property type="term" value="C:membrane"/>
    <property type="evidence" value="ECO:0007669"/>
    <property type="project" value="GOC"/>
</dbReference>
<dbReference type="Proteomes" id="UP000273145">
    <property type="component" value="Chromosome"/>
</dbReference>
<sequence>MTRQAKCIVTAKQTDDRLREQGPIFFQLKAQGQKADMELQPEVRYQQILGFGGAFTEAAAYTLSRMSPEKREKVIRSYYDPEHGIGYTLGRVHIHSCDFALENYTYVEDHDTELKSFDISRDRKWVLPLIKDAARTRKGDITMLASPWSPPAWMKTNGSMNHGGALKPEYREVWARYYTKFIEAYRAEGVPIWGITVQNEPAAVQTWDSCIYSAEDERDFIKEYLGPVMHDAGMEDVKIVIWDHNRDIMVERASVVLSDPDAAKYVWGTGFHWYVSEDFDNVGKVHELFPDKGLLFTEGCQEGGVKLGEWFTGERYGRNMIGDLNNWTEGYLDWNIVLDETGGPNHVNNLCDAPIIADTVTDTLHYNSSYYYIGHFSKYIAPGAVRIGLDSRVAGVLSTAFANPDGTIAVVVMNEGEERRSFTMGLDAEMLEVQLEPHSIITYVIDYKA</sequence>
<dbReference type="InterPro" id="IPR017853">
    <property type="entry name" value="GH"/>
</dbReference>
<evidence type="ECO:0000259" key="6">
    <source>
        <dbReference type="Pfam" id="PF17189"/>
    </source>
</evidence>